<sequence>MKHKVILLIVLISSHIYSQNIDLNIGKVTSKKYYEEIGFEFIKDKIIIPVSIEGKEYKFILDTGAPNIISNEINNLISPELIQTIPVSDASGKKENLKVVSVKKLMLGNIEFINTATLVYDLNSNPIFKCFGIDGFIGSNMLRKSIIQIDSKKKILTITDSQKKLSLNKKESIKIKLIGNQSSPYIWINLKGLDNGKENVLIDTGMDGLYDVSKRNYQIFKEKEIFNVTGKSKGASSLSLFGDVPVNEHYELLLPSLKLVDTEFENVVTHTTNDNNSRIGAELLEYGIMTIDFKHKRFYFKSNSRKINLNDFGFGFTRTLKDEKLIIGFVWDQELKSKLSYGDEIIEINGKPVNICNLITKNIINKNDKTLKMKIKPKKGELFEISINKKTIANSGSK</sequence>
<dbReference type="InterPro" id="IPR021109">
    <property type="entry name" value="Peptidase_aspartic_dom_sf"/>
</dbReference>
<keyword evidence="1" id="KW-0378">Hydrolase</keyword>
<accession>A0ABY8L687</accession>
<name>A0ABY8L687_9FLAO</name>
<dbReference type="EMBL" id="CP122539">
    <property type="protein sequence ID" value="WGH76791.1"/>
    <property type="molecule type" value="Genomic_DNA"/>
</dbReference>
<organism evidence="1 2">
    <name type="scientific">Tenacibaculum tangerinum</name>
    <dbReference type="NCBI Taxonomy" id="3038772"/>
    <lineage>
        <taxon>Bacteria</taxon>
        <taxon>Pseudomonadati</taxon>
        <taxon>Bacteroidota</taxon>
        <taxon>Flavobacteriia</taxon>
        <taxon>Flavobacteriales</taxon>
        <taxon>Flavobacteriaceae</taxon>
        <taxon>Tenacibaculum</taxon>
    </lineage>
</organism>
<dbReference type="Gene3D" id="2.40.70.10">
    <property type="entry name" value="Acid Proteases"/>
    <property type="match status" value="1"/>
</dbReference>
<dbReference type="GO" id="GO:0006508">
    <property type="term" value="P:proteolysis"/>
    <property type="evidence" value="ECO:0007669"/>
    <property type="project" value="UniProtKB-KW"/>
</dbReference>
<keyword evidence="2" id="KW-1185">Reference proteome</keyword>
<dbReference type="GO" id="GO:0008233">
    <property type="term" value="F:peptidase activity"/>
    <property type="evidence" value="ECO:0007669"/>
    <property type="project" value="UniProtKB-KW"/>
</dbReference>
<dbReference type="CDD" id="cd05483">
    <property type="entry name" value="retropepsin_like_bacteria"/>
    <property type="match status" value="1"/>
</dbReference>
<reference evidence="1 2" key="1">
    <citation type="submission" date="2023-04" db="EMBL/GenBank/DDBJ databases">
        <title>Tenacibaculum tangerinum sp. nov., isolated from sea tidal flat of South Korea.</title>
        <authorList>
            <person name="Lee S.H."/>
            <person name="Kim J.-J."/>
        </authorList>
    </citation>
    <scope>NUCLEOTIDE SEQUENCE [LARGE SCALE GENOMIC DNA]</scope>
    <source>
        <strain evidence="1 2">GRR-S3-23</strain>
    </source>
</reference>
<protein>
    <submittedName>
        <fullName evidence="1">Aspartyl protease family protein</fullName>
    </submittedName>
</protein>
<dbReference type="RefSeq" id="WP_279652651.1">
    <property type="nucleotide sequence ID" value="NZ_CP122539.1"/>
</dbReference>
<dbReference type="Pfam" id="PF13650">
    <property type="entry name" value="Asp_protease_2"/>
    <property type="match status" value="1"/>
</dbReference>
<gene>
    <name evidence="1" type="ORF">P8625_06490</name>
</gene>
<dbReference type="Proteomes" id="UP001232001">
    <property type="component" value="Chromosome"/>
</dbReference>
<evidence type="ECO:0000313" key="2">
    <source>
        <dbReference type="Proteomes" id="UP001232001"/>
    </source>
</evidence>
<evidence type="ECO:0000313" key="1">
    <source>
        <dbReference type="EMBL" id="WGH76791.1"/>
    </source>
</evidence>
<keyword evidence="1" id="KW-0645">Protease</keyword>
<dbReference type="InterPro" id="IPR034122">
    <property type="entry name" value="Retropepsin-like_bacterial"/>
</dbReference>
<proteinExistence type="predicted"/>
<dbReference type="SUPFAM" id="SSF50630">
    <property type="entry name" value="Acid proteases"/>
    <property type="match status" value="1"/>
</dbReference>